<dbReference type="SUPFAM" id="SSF46689">
    <property type="entry name" value="Homeodomain-like"/>
    <property type="match status" value="1"/>
</dbReference>
<dbReference type="SMART" id="SM00448">
    <property type="entry name" value="REC"/>
    <property type="match status" value="1"/>
</dbReference>
<sequence length="460" mass="51494">MERQEGNILIVDDDQAVLYTAKLILKQQYAHVQTESSPSQIATHLQQRSYDVLVLDMNFAQGKTSGQEGLFWIRRVRELDPKVQIVVTTAYGDIELAVNAMKEGAVDFLTKPWEKEKLRATVASVYQLSRSKGEVEKLRHQQQTLSQDLDSGFADIISESKAMHPVFETIEKVARTDANVLILGENGTGKELVARAIHRASLRTQQPFIKVDLGTLSETLFESELFGHTKGAFTGAVEARAGRFEVASGGTLFLDEIGNLSLTLQAKLLTAIQSKQVIRVGTNQPITVDVRLISATNQPIHSLSEGNQPQFRQDLLYRINTVEIEIPPLRHRPEDIGLLVNHYLEMYGKKYQKQLQPLRSQSIEALQGYSWPGNVRELQHAVERAVIMTNSTRLEASDLLVDARKRKTSPAKAASLNMDEVEKRAIQEAIQKHQGNLSQAATELGLGRSTLYRKMKKYGI</sequence>
<evidence type="ECO:0000259" key="7">
    <source>
        <dbReference type="PROSITE" id="PS50045"/>
    </source>
</evidence>
<keyword evidence="1" id="KW-0547">Nucleotide-binding</keyword>
<dbReference type="InterPro" id="IPR011006">
    <property type="entry name" value="CheY-like_superfamily"/>
</dbReference>
<dbReference type="InterPro" id="IPR025943">
    <property type="entry name" value="Sigma_54_int_dom_ATP-bd_2"/>
</dbReference>
<dbReference type="PANTHER" id="PTHR32071">
    <property type="entry name" value="TRANSCRIPTIONAL REGULATORY PROTEIN"/>
    <property type="match status" value="1"/>
</dbReference>
<dbReference type="Pfam" id="PF25601">
    <property type="entry name" value="AAA_lid_14"/>
    <property type="match status" value="1"/>
</dbReference>
<dbReference type="Pfam" id="PF02954">
    <property type="entry name" value="HTH_8"/>
    <property type="match status" value="1"/>
</dbReference>
<dbReference type="PROSITE" id="PS50045">
    <property type="entry name" value="SIGMA54_INTERACT_4"/>
    <property type="match status" value="1"/>
</dbReference>
<dbReference type="CDD" id="cd00156">
    <property type="entry name" value="REC"/>
    <property type="match status" value="1"/>
</dbReference>
<dbReference type="EMBL" id="CP120682">
    <property type="protein sequence ID" value="WKN34332.1"/>
    <property type="molecule type" value="Genomic_DNA"/>
</dbReference>
<accession>A0AA49JIC4</accession>
<dbReference type="InterPro" id="IPR001789">
    <property type="entry name" value="Sig_transdc_resp-reg_receiver"/>
</dbReference>
<feature type="domain" description="Response regulatory" evidence="8">
    <location>
        <begin position="7"/>
        <end position="126"/>
    </location>
</feature>
<feature type="domain" description="Sigma-54 factor interaction" evidence="7">
    <location>
        <begin position="156"/>
        <end position="387"/>
    </location>
</feature>
<name>A0AA49JIC4_9BACT</name>
<feature type="modified residue" description="4-aspartylphosphate" evidence="6">
    <location>
        <position position="56"/>
    </location>
</feature>
<dbReference type="AlphaFoldDB" id="A0AA49JIC4"/>
<dbReference type="PROSITE" id="PS00676">
    <property type="entry name" value="SIGMA54_INTERACT_2"/>
    <property type="match status" value="1"/>
</dbReference>
<dbReference type="Gene3D" id="3.40.50.300">
    <property type="entry name" value="P-loop containing nucleotide triphosphate hydrolases"/>
    <property type="match status" value="1"/>
</dbReference>
<reference evidence="9" key="2">
    <citation type="journal article" date="2024" name="Antonie Van Leeuwenhoek">
        <title>Roseihalotalea indica gen. nov., sp. nov., a halophilic Bacteroidetes from mesopelagic Southwest Indian Ocean with higher carbohydrate metabolic potential.</title>
        <authorList>
            <person name="Chen B."/>
            <person name="Zhang M."/>
            <person name="Lin D."/>
            <person name="Ye J."/>
            <person name="Tang K."/>
        </authorList>
    </citation>
    <scope>NUCLEOTIDE SEQUENCE</scope>
    <source>
        <strain evidence="9">TK19036</strain>
    </source>
</reference>
<dbReference type="SUPFAM" id="SSF52172">
    <property type="entry name" value="CheY-like"/>
    <property type="match status" value="1"/>
</dbReference>
<protein>
    <submittedName>
        <fullName evidence="9">Sigma-54 dependent transcriptional regulator</fullName>
    </submittedName>
</protein>
<evidence type="ECO:0000256" key="5">
    <source>
        <dbReference type="ARBA" id="ARBA00023163"/>
    </source>
</evidence>
<dbReference type="PRINTS" id="PR01590">
    <property type="entry name" value="HTHFIS"/>
</dbReference>
<dbReference type="PANTHER" id="PTHR32071:SF113">
    <property type="entry name" value="ALGINATE BIOSYNTHESIS TRANSCRIPTIONAL REGULATORY PROTEIN ALGB"/>
    <property type="match status" value="1"/>
</dbReference>
<evidence type="ECO:0000313" key="9">
    <source>
        <dbReference type="EMBL" id="WKN34332.1"/>
    </source>
</evidence>
<dbReference type="InterPro" id="IPR058031">
    <property type="entry name" value="AAA_lid_NorR"/>
</dbReference>
<dbReference type="GO" id="GO:0000160">
    <property type="term" value="P:phosphorelay signal transduction system"/>
    <property type="evidence" value="ECO:0007669"/>
    <property type="project" value="InterPro"/>
</dbReference>
<evidence type="ECO:0000256" key="1">
    <source>
        <dbReference type="ARBA" id="ARBA00022741"/>
    </source>
</evidence>
<dbReference type="InterPro" id="IPR002078">
    <property type="entry name" value="Sigma_54_int"/>
</dbReference>
<evidence type="ECO:0000259" key="8">
    <source>
        <dbReference type="PROSITE" id="PS50110"/>
    </source>
</evidence>
<evidence type="ECO:0000256" key="6">
    <source>
        <dbReference type="PROSITE-ProRule" id="PRU00169"/>
    </source>
</evidence>
<dbReference type="Pfam" id="PF00158">
    <property type="entry name" value="Sigma54_activat"/>
    <property type="match status" value="1"/>
</dbReference>
<keyword evidence="4" id="KW-0238">DNA-binding</keyword>
<dbReference type="CDD" id="cd00009">
    <property type="entry name" value="AAA"/>
    <property type="match status" value="1"/>
</dbReference>
<gene>
    <name evidence="9" type="ORF">K4G66_18295</name>
</gene>
<dbReference type="Gene3D" id="1.10.10.60">
    <property type="entry name" value="Homeodomain-like"/>
    <property type="match status" value="1"/>
</dbReference>
<keyword evidence="5" id="KW-0804">Transcription</keyword>
<dbReference type="FunFam" id="3.40.50.300:FF:000006">
    <property type="entry name" value="DNA-binding transcriptional regulator NtrC"/>
    <property type="match status" value="1"/>
</dbReference>
<keyword evidence="2" id="KW-0067">ATP-binding</keyword>
<dbReference type="PROSITE" id="PS50110">
    <property type="entry name" value="RESPONSE_REGULATORY"/>
    <property type="match status" value="1"/>
</dbReference>
<dbReference type="PROSITE" id="PS00688">
    <property type="entry name" value="SIGMA54_INTERACT_3"/>
    <property type="match status" value="1"/>
</dbReference>
<dbReference type="InterPro" id="IPR027417">
    <property type="entry name" value="P-loop_NTPase"/>
</dbReference>
<dbReference type="Pfam" id="PF00072">
    <property type="entry name" value="Response_reg"/>
    <property type="match status" value="1"/>
</dbReference>
<dbReference type="GO" id="GO:0043565">
    <property type="term" value="F:sequence-specific DNA binding"/>
    <property type="evidence" value="ECO:0007669"/>
    <property type="project" value="InterPro"/>
</dbReference>
<proteinExistence type="predicted"/>
<dbReference type="SMART" id="SM00382">
    <property type="entry name" value="AAA"/>
    <property type="match status" value="1"/>
</dbReference>
<dbReference type="Gene3D" id="3.40.50.2300">
    <property type="match status" value="1"/>
</dbReference>
<dbReference type="InterPro" id="IPR003593">
    <property type="entry name" value="AAA+_ATPase"/>
</dbReference>
<dbReference type="InterPro" id="IPR009057">
    <property type="entry name" value="Homeodomain-like_sf"/>
</dbReference>
<dbReference type="GO" id="GO:0005524">
    <property type="term" value="F:ATP binding"/>
    <property type="evidence" value="ECO:0007669"/>
    <property type="project" value="UniProtKB-KW"/>
</dbReference>
<dbReference type="InterPro" id="IPR025944">
    <property type="entry name" value="Sigma_54_int_dom_CS"/>
</dbReference>
<dbReference type="Gene3D" id="1.10.8.60">
    <property type="match status" value="1"/>
</dbReference>
<dbReference type="GO" id="GO:0006355">
    <property type="term" value="P:regulation of DNA-templated transcription"/>
    <property type="evidence" value="ECO:0007669"/>
    <property type="project" value="InterPro"/>
</dbReference>
<keyword evidence="3" id="KW-0805">Transcription regulation</keyword>
<keyword evidence="6" id="KW-0597">Phosphoprotein</keyword>
<reference evidence="9" key="1">
    <citation type="journal article" date="2023" name="Comput. Struct. Biotechnol. J.">
        <title>Discovery of a novel marine Bacteroidetes with a rich repertoire of carbohydrate-active enzymes.</title>
        <authorList>
            <person name="Chen B."/>
            <person name="Liu G."/>
            <person name="Chen Q."/>
            <person name="Wang H."/>
            <person name="Liu L."/>
            <person name="Tang K."/>
        </authorList>
    </citation>
    <scope>NUCLEOTIDE SEQUENCE</scope>
    <source>
        <strain evidence="9">TK19036</strain>
    </source>
</reference>
<dbReference type="InterPro" id="IPR002197">
    <property type="entry name" value="HTH_Fis"/>
</dbReference>
<evidence type="ECO:0000256" key="3">
    <source>
        <dbReference type="ARBA" id="ARBA00023015"/>
    </source>
</evidence>
<dbReference type="SUPFAM" id="SSF52540">
    <property type="entry name" value="P-loop containing nucleoside triphosphate hydrolases"/>
    <property type="match status" value="1"/>
</dbReference>
<evidence type="ECO:0000256" key="2">
    <source>
        <dbReference type="ARBA" id="ARBA00022840"/>
    </source>
</evidence>
<evidence type="ECO:0000256" key="4">
    <source>
        <dbReference type="ARBA" id="ARBA00023125"/>
    </source>
</evidence>
<organism evidence="9">
    <name type="scientific">Roseihalotalea indica</name>
    <dbReference type="NCBI Taxonomy" id="2867963"/>
    <lineage>
        <taxon>Bacteria</taxon>
        <taxon>Pseudomonadati</taxon>
        <taxon>Bacteroidota</taxon>
        <taxon>Cytophagia</taxon>
        <taxon>Cytophagales</taxon>
        <taxon>Catalimonadaceae</taxon>
        <taxon>Roseihalotalea</taxon>
    </lineage>
</organism>